<feature type="compositionally biased region" description="Low complexity" evidence="1">
    <location>
        <begin position="298"/>
        <end position="307"/>
    </location>
</feature>
<dbReference type="AlphaFoldDB" id="A0A835T0U6"/>
<protein>
    <submittedName>
        <fullName evidence="2">Uncharacterized protein</fullName>
    </submittedName>
</protein>
<gene>
    <name evidence="2" type="ORF">HXX76_006387</name>
</gene>
<reference evidence="2" key="1">
    <citation type="journal article" date="2020" name="bioRxiv">
        <title>Comparative genomics of Chlamydomonas.</title>
        <authorList>
            <person name="Craig R.J."/>
            <person name="Hasan A.R."/>
            <person name="Ness R.W."/>
            <person name="Keightley P.D."/>
        </authorList>
    </citation>
    <scope>NUCLEOTIDE SEQUENCE</scope>
    <source>
        <strain evidence="2">SAG 7.73</strain>
    </source>
</reference>
<sequence length="840" mass="83833">MTGEDRGQVAALQAPEAVAGGSSNIEPTCVLVTGGVHSGVGKGCAAAVAGRLLARALALGGAPPPLAISYLKLEPCLQFAEALRLNDPACEFEVVADPDSAGAADVATSPGAAGAEGVAEGASGPRRQQAAPRKDRQLLPAREDGQHCGSNNSSGVGVDGVCADDDEPGATTAAPPAAAHLLYDSDVGRARFAIPGFRPGLCSGRRRCCHLSRGELKLGALLRLRRQQLAAAAAAVGGGGVRKQQYVDEAPGGCSGAAGELELCAAYLRRRLGRHVGSGAGGGGGTDGDGTPGGGGSVSTPVQPQPPQQELLVVEVGGTAGEPEHAEMCAALLLALGGPPALHLHVTQLVAAAGPTAAATCDNTAGHRAPSPQPQPPPQAYWSKPAQASLRDMAERVSALLAGCGPAAVAGLTSPPEPDLVLVRYGGGGGGGGELAAAYEQQPPLRNGLCASPSAVAAHPAAGLDCGCVCGYGSGCAGAGSRDRGGGARSTCVAATNTPPAAVAACAVPPAAAAAMAKLGRLCSAGASSGISCASSSARSSSANMREVPLPWLSQQPQQQLARSRPRPRLAVPVAHDPDFPERAFLHALAASPHALARIAAGLAAAGVSVSAAALRAAAEQDAAPGRGAFALPRLAAPVPAAGAPPAPLDQQAQQLKSVCGCGPGQQQQQQQLVEPRREAVEVWVVHDGRGEDGCAMMALRLRTWSRGAARLRFVAVGPWLLSLLRSLGCDSNSSHSSSGSQQRQRQHCGPGGRGAAHEAAGWARPAAVVLAAGAGEALAARGLSPCACACAFGLPSSRLLVVPNSRCPRDRPDWVGTADAPEGPLAALAGELAQHQQQT</sequence>
<dbReference type="Proteomes" id="UP000650467">
    <property type="component" value="Unassembled WGS sequence"/>
</dbReference>
<feature type="region of interest" description="Disordered" evidence="1">
    <location>
        <begin position="278"/>
        <end position="307"/>
    </location>
</feature>
<organism evidence="2 3">
    <name type="scientific">Chlamydomonas incerta</name>
    <dbReference type="NCBI Taxonomy" id="51695"/>
    <lineage>
        <taxon>Eukaryota</taxon>
        <taxon>Viridiplantae</taxon>
        <taxon>Chlorophyta</taxon>
        <taxon>core chlorophytes</taxon>
        <taxon>Chlorophyceae</taxon>
        <taxon>CS clade</taxon>
        <taxon>Chlamydomonadales</taxon>
        <taxon>Chlamydomonadaceae</taxon>
        <taxon>Chlamydomonas</taxon>
    </lineage>
</organism>
<feature type="region of interest" description="Disordered" evidence="1">
    <location>
        <begin position="101"/>
        <end position="173"/>
    </location>
</feature>
<feature type="compositionally biased region" description="Low complexity" evidence="1">
    <location>
        <begin position="109"/>
        <end position="125"/>
    </location>
</feature>
<feature type="compositionally biased region" description="Gly residues" evidence="1">
    <location>
        <begin position="278"/>
        <end position="297"/>
    </location>
</feature>
<accession>A0A835T0U6</accession>
<comment type="caution">
    <text evidence="2">The sequence shown here is derived from an EMBL/GenBank/DDBJ whole genome shotgun (WGS) entry which is preliminary data.</text>
</comment>
<feature type="compositionally biased region" description="Basic and acidic residues" evidence="1">
    <location>
        <begin position="132"/>
        <end position="146"/>
    </location>
</feature>
<evidence type="ECO:0000256" key="1">
    <source>
        <dbReference type="SAM" id="MobiDB-lite"/>
    </source>
</evidence>
<keyword evidence="3" id="KW-1185">Reference proteome</keyword>
<evidence type="ECO:0000313" key="2">
    <source>
        <dbReference type="EMBL" id="KAG2436867.1"/>
    </source>
</evidence>
<proteinExistence type="predicted"/>
<name>A0A835T0U6_CHLIN</name>
<evidence type="ECO:0000313" key="3">
    <source>
        <dbReference type="Proteomes" id="UP000650467"/>
    </source>
</evidence>
<dbReference type="OrthoDB" id="10680118at2759"/>
<feature type="compositionally biased region" description="Low complexity" evidence="1">
    <location>
        <begin position="733"/>
        <end position="744"/>
    </location>
</feature>
<feature type="compositionally biased region" description="Low complexity" evidence="1">
    <location>
        <begin position="149"/>
        <end position="161"/>
    </location>
</feature>
<feature type="region of interest" description="Disordered" evidence="1">
    <location>
        <begin position="361"/>
        <end position="382"/>
    </location>
</feature>
<dbReference type="EMBL" id="JAEHOC010000012">
    <property type="protein sequence ID" value="KAG2436867.1"/>
    <property type="molecule type" value="Genomic_DNA"/>
</dbReference>
<feature type="region of interest" description="Disordered" evidence="1">
    <location>
        <begin position="733"/>
        <end position="757"/>
    </location>
</feature>